<dbReference type="RefSeq" id="WP_207205635.1">
    <property type="nucleotide sequence ID" value="NZ_UHID01000001.1"/>
</dbReference>
<name>A0A380MRC9_STRGR</name>
<keyword evidence="2" id="KW-0808">Transferase</keyword>
<dbReference type="PANTHER" id="PTHR43792:SF16">
    <property type="entry name" value="N-ACETYLTRANSFERASE DOMAIN-CONTAINING PROTEIN"/>
    <property type="match status" value="1"/>
</dbReference>
<dbReference type="Proteomes" id="UP000254150">
    <property type="component" value="Unassembled WGS sequence"/>
</dbReference>
<evidence type="ECO:0000313" key="3">
    <source>
        <dbReference type="Proteomes" id="UP000254150"/>
    </source>
</evidence>
<protein>
    <submittedName>
        <fullName evidence="2">Acetyltransferase</fullName>
    </submittedName>
</protein>
<dbReference type="GO" id="GO:0016747">
    <property type="term" value="F:acyltransferase activity, transferring groups other than amino-acyl groups"/>
    <property type="evidence" value="ECO:0007669"/>
    <property type="project" value="InterPro"/>
</dbReference>
<dbReference type="SUPFAM" id="SSF55729">
    <property type="entry name" value="Acyl-CoA N-acyltransferases (Nat)"/>
    <property type="match status" value="1"/>
</dbReference>
<organism evidence="2 3">
    <name type="scientific">Streptomyces griseus</name>
    <dbReference type="NCBI Taxonomy" id="1911"/>
    <lineage>
        <taxon>Bacteria</taxon>
        <taxon>Bacillati</taxon>
        <taxon>Actinomycetota</taxon>
        <taxon>Actinomycetes</taxon>
        <taxon>Kitasatosporales</taxon>
        <taxon>Streptomycetaceae</taxon>
        <taxon>Streptomyces</taxon>
    </lineage>
</organism>
<dbReference type="Pfam" id="PF13302">
    <property type="entry name" value="Acetyltransf_3"/>
    <property type="match status" value="1"/>
</dbReference>
<dbReference type="Gene3D" id="3.40.630.30">
    <property type="match status" value="1"/>
</dbReference>
<dbReference type="PANTHER" id="PTHR43792">
    <property type="entry name" value="GNAT FAMILY, PUTATIVE (AFU_ORTHOLOGUE AFUA_3G00765)-RELATED-RELATED"/>
    <property type="match status" value="1"/>
</dbReference>
<accession>A0A380MRC9</accession>
<sequence length="205" mass="21994">MYAPVGMPPFLPAGPGLSLRPWRARDARELIDAYRDPLLRRFTRTWPEDEAGARAWLAREEAGARDGSRYSFAVELAAQAPGGSGPAPSGVRDPAATGVLAGCVVLKVFGHEDRPARTDTAEVGYWTTASVRGRGLAGRAVVALADWAFAALPALTRLEILHQVDNEPSCRVAEKAGFPHVETLAAHPPMFPLPGHVHVRPRPAV</sequence>
<evidence type="ECO:0000259" key="1">
    <source>
        <dbReference type="PROSITE" id="PS51186"/>
    </source>
</evidence>
<feature type="domain" description="N-acetyltransferase" evidence="1">
    <location>
        <begin position="25"/>
        <end position="205"/>
    </location>
</feature>
<reference evidence="2 3" key="1">
    <citation type="submission" date="2018-06" db="EMBL/GenBank/DDBJ databases">
        <authorList>
            <consortium name="Pathogen Informatics"/>
            <person name="Doyle S."/>
        </authorList>
    </citation>
    <scope>NUCLEOTIDE SEQUENCE [LARGE SCALE GENOMIC DNA]</scope>
    <source>
        <strain evidence="2 3">NCTC7807</strain>
    </source>
</reference>
<dbReference type="EMBL" id="UHID01000001">
    <property type="protein sequence ID" value="SUO94473.1"/>
    <property type="molecule type" value="Genomic_DNA"/>
</dbReference>
<proteinExistence type="predicted"/>
<dbReference type="InterPro" id="IPR051531">
    <property type="entry name" value="N-acetyltransferase"/>
</dbReference>
<dbReference type="InterPro" id="IPR000182">
    <property type="entry name" value="GNAT_dom"/>
</dbReference>
<dbReference type="InterPro" id="IPR016181">
    <property type="entry name" value="Acyl_CoA_acyltransferase"/>
</dbReference>
<dbReference type="PROSITE" id="PS51186">
    <property type="entry name" value="GNAT"/>
    <property type="match status" value="1"/>
</dbReference>
<dbReference type="AlphaFoldDB" id="A0A380MRC9"/>
<evidence type="ECO:0000313" key="2">
    <source>
        <dbReference type="EMBL" id="SUO94473.1"/>
    </source>
</evidence>
<gene>
    <name evidence="2" type="ORF">NCTC7807_00897</name>
</gene>